<feature type="region of interest" description="Disordered" evidence="1">
    <location>
        <begin position="1"/>
        <end position="22"/>
    </location>
</feature>
<proteinExistence type="predicted"/>
<sequence>MGAYHKMRSDDEVEPPEPTATQVSDLSLRERLGTCTVRENEALAILDDIESIARDNALADADEDAAAVKPLLMNALFPDATEVFDNPGFLLCCYLPGAPTAETIKSVLAHLEMEVRPTGTRAEGRVYDAIVSSATYDQDVAALTKFTKLSDKESKDRKRDAQYHRNQQRDVNRIARHIVKVMAAQAKKKKPTSIQEVLRANVFADTGRVRRDTSAKSPTRGQAALWAAQLKVLQGVVRHFQVKYPLWAAWNDANGEAPSPPAQPAEPTIVTRKRKKTAVVPTQTVTAPADVIDLTSSSDDDAVLSPPAYRRKMHWSRKAIRRIGED</sequence>
<accession>T0QAK9</accession>
<dbReference type="RefSeq" id="XP_008614723.1">
    <property type="nucleotide sequence ID" value="XM_008616501.1"/>
</dbReference>
<dbReference type="EMBL" id="JH767167">
    <property type="protein sequence ID" value="EQC31716.1"/>
    <property type="molecule type" value="Genomic_DNA"/>
</dbReference>
<dbReference type="VEuPathDB" id="FungiDB:SDRG_10509"/>
<dbReference type="GeneID" id="19951236"/>
<evidence type="ECO:0000313" key="2">
    <source>
        <dbReference type="EMBL" id="EQC31716.1"/>
    </source>
</evidence>
<gene>
    <name evidence="2" type="ORF">SDRG_10509</name>
</gene>
<dbReference type="InParanoid" id="T0QAK9"/>
<evidence type="ECO:0000313" key="3">
    <source>
        <dbReference type="Proteomes" id="UP000030762"/>
    </source>
</evidence>
<keyword evidence="3" id="KW-1185">Reference proteome</keyword>
<protein>
    <submittedName>
        <fullName evidence="2">Uncharacterized protein</fullName>
    </submittedName>
</protein>
<dbReference type="Proteomes" id="UP000030762">
    <property type="component" value="Unassembled WGS sequence"/>
</dbReference>
<reference evidence="2 3" key="1">
    <citation type="submission" date="2012-04" db="EMBL/GenBank/DDBJ databases">
        <title>The Genome Sequence of Saprolegnia declina VS20.</title>
        <authorList>
            <consortium name="The Broad Institute Genome Sequencing Platform"/>
            <person name="Russ C."/>
            <person name="Nusbaum C."/>
            <person name="Tyler B."/>
            <person name="van West P."/>
            <person name="Dieguez-Uribeondo J."/>
            <person name="de Bruijn I."/>
            <person name="Tripathy S."/>
            <person name="Jiang R."/>
            <person name="Young S.K."/>
            <person name="Zeng Q."/>
            <person name="Gargeya S."/>
            <person name="Fitzgerald M."/>
            <person name="Haas B."/>
            <person name="Abouelleil A."/>
            <person name="Alvarado L."/>
            <person name="Arachchi H.M."/>
            <person name="Berlin A."/>
            <person name="Chapman S.B."/>
            <person name="Goldberg J."/>
            <person name="Griggs A."/>
            <person name="Gujja S."/>
            <person name="Hansen M."/>
            <person name="Howarth C."/>
            <person name="Imamovic A."/>
            <person name="Larimer J."/>
            <person name="McCowen C."/>
            <person name="Montmayeur A."/>
            <person name="Murphy C."/>
            <person name="Neiman D."/>
            <person name="Pearson M."/>
            <person name="Priest M."/>
            <person name="Roberts A."/>
            <person name="Saif S."/>
            <person name="Shea T."/>
            <person name="Sisk P."/>
            <person name="Sykes S."/>
            <person name="Wortman J."/>
            <person name="Nusbaum C."/>
            <person name="Birren B."/>
        </authorList>
    </citation>
    <scope>NUCLEOTIDE SEQUENCE [LARGE SCALE GENOMIC DNA]</scope>
    <source>
        <strain evidence="2 3">VS20</strain>
    </source>
</reference>
<dbReference type="AlphaFoldDB" id="T0QAK9"/>
<evidence type="ECO:0000256" key="1">
    <source>
        <dbReference type="SAM" id="MobiDB-lite"/>
    </source>
</evidence>
<name>T0QAK9_SAPDV</name>
<organism evidence="2 3">
    <name type="scientific">Saprolegnia diclina (strain VS20)</name>
    <dbReference type="NCBI Taxonomy" id="1156394"/>
    <lineage>
        <taxon>Eukaryota</taxon>
        <taxon>Sar</taxon>
        <taxon>Stramenopiles</taxon>
        <taxon>Oomycota</taxon>
        <taxon>Saprolegniomycetes</taxon>
        <taxon>Saprolegniales</taxon>
        <taxon>Saprolegniaceae</taxon>
        <taxon>Saprolegnia</taxon>
    </lineage>
</organism>